<sequence>MRRSVWSAFSLIALLFCCSWRPASARATETLDWAQCLAEAAGHHPDLRSAVESVRQAEAQRNIVKGGQRPTLNASAGGQRSGSSDTAPAGAWSYGVNASQLLFDGAKTSSEVKSASESLKASRYSEQSVSVDTRYALRTAFVQLLTAQKQVALDEQIMIKRKQDLRLISLLYKPGTENIGSLSKARADLGEAEYEVAQAKRGLELAQVLLGTQLGRAATGPLRVTGQFTANESTRQSPDFDRIAKESPAYLNLTAQKDAAGYSLQAARSAFMPLVYVSTGFGNSAFRQLPPDRTDRQAGIDVSVPIYAGGSGKAGVARALALVNQLTADEQSLYLSLKRNLAQAWKSFIDASGKVEVQKKYLDAASERARIADAQYSAGLVSFNDWTIIEDNLVSAKKSYLNVQSSLLNAEAAWVQAKGGTLDSR</sequence>
<dbReference type="GO" id="GO:1990281">
    <property type="term" value="C:efflux pump complex"/>
    <property type="evidence" value="ECO:0007669"/>
    <property type="project" value="TreeGrafter"/>
</dbReference>
<dbReference type="SUPFAM" id="SSF56954">
    <property type="entry name" value="Outer membrane efflux proteins (OEP)"/>
    <property type="match status" value="1"/>
</dbReference>
<keyword evidence="7" id="KW-0998">Cell outer membrane</keyword>
<keyword evidence="9" id="KW-0732">Signal</keyword>
<comment type="similarity">
    <text evidence="2">Belongs to the outer membrane factor (OMF) (TC 1.B.17) family.</text>
</comment>
<organism evidence="10">
    <name type="scientific">Chlorobaculum parvum</name>
    <dbReference type="NCBI Taxonomy" id="274539"/>
    <lineage>
        <taxon>Bacteria</taxon>
        <taxon>Pseudomonadati</taxon>
        <taxon>Chlorobiota</taxon>
        <taxon>Chlorobiia</taxon>
        <taxon>Chlorobiales</taxon>
        <taxon>Chlorobiaceae</taxon>
        <taxon>Chlorobaculum</taxon>
    </lineage>
</organism>
<evidence type="ECO:0000256" key="3">
    <source>
        <dbReference type="ARBA" id="ARBA00022448"/>
    </source>
</evidence>
<evidence type="ECO:0000256" key="1">
    <source>
        <dbReference type="ARBA" id="ARBA00004442"/>
    </source>
</evidence>
<dbReference type="InterPro" id="IPR003423">
    <property type="entry name" value="OMP_efflux"/>
</dbReference>
<feature type="region of interest" description="Disordered" evidence="8">
    <location>
        <begin position="65"/>
        <end position="86"/>
    </location>
</feature>
<keyword evidence="3" id="KW-0813">Transport</keyword>
<dbReference type="GO" id="GO:0009279">
    <property type="term" value="C:cell outer membrane"/>
    <property type="evidence" value="ECO:0007669"/>
    <property type="project" value="UniProtKB-SubCell"/>
</dbReference>
<evidence type="ECO:0000256" key="9">
    <source>
        <dbReference type="SAM" id="SignalP"/>
    </source>
</evidence>
<comment type="subcellular location">
    <subcellularLocation>
        <location evidence="1">Cell outer membrane</location>
    </subcellularLocation>
</comment>
<evidence type="ECO:0000256" key="5">
    <source>
        <dbReference type="ARBA" id="ARBA00022692"/>
    </source>
</evidence>
<evidence type="ECO:0000256" key="7">
    <source>
        <dbReference type="ARBA" id="ARBA00023237"/>
    </source>
</evidence>
<dbReference type="AlphaFoldDB" id="A0A7C5HKQ2"/>
<keyword evidence="5" id="KW-0812">Transmembrane</keyword>
<evidence type="ECO:0000313" key="10">
    <source>
        <dbReference type="EMBL" id="HHE33064.1"/>
    </source>
</evidence>
<evidence type="ECO:0000256" key="2">
    <source>
        <dbReference type="ARBA" id="ARBA00007613"/>
    </source>
</evidence>
<feature type="signal peptide" evidence="9">
    <location>
        <begin position="1"/>
        <end position="25"/>
    </location>
</feature>
<protein>
    <submittedName>
        <fullName evidence="10">TolC family protein</fullName>
    </submittedName>
</protein>
<evidence type="ECO:0000256" key="8">
    <source>
        <dbReference type="SAM" id="MobiDB-lite"/>
    </source>
</evidence>
<dbReference type="EMBL" id="DRSQ01000231">
    <property type="protein sequence ID" value="HHE33064.1"/>
    <property type="molecule type" value="Genomic_DNA"/>
</dbReference>
<comment type="caution">
    <text evidence="10">The sequence shown here is derived from an EMBL/GenBank/DDBJ whole genome shotgun (WGS) entry which is preliminary data.</text>
</comment>
<evidence type="ECO:0000256" key="6">
    <source>
        <dbReference type="ARBA" id="ARBA00023136"/>
    </source>
</evidence>
<dbReference type="Proteomes" id="UP000886058">
    <property type="component" value="Unassembled WGS sequence"/>
</dbReference>
<keyword evidence="6" id="KW-0472">Membrane</keyword>
<feature type="compositionally biased region" description="Polar residues" evidence="8">
    <location>
        <begin position="70"/>
        <end position="86"/>
    </location>
</feature>
<dbReference type="PANTHER" id="PTHR30026:SF20">
    <property type="entry name" value="OUTER MEMBRANE PROTEIN TOLC"/>
    <property type="match status" value="1"/>
</dbReference>
<dbReference type="Gene3D" id="1.20.1600.10">
    <property type="entry name" value="Outer membrane efflux proteins (OEP)"/>
    <property type="match status" value="1"/>
</dbReference>
<dbReference type="Pfam" id="PF02321">
    <property type="entry name" value="OEP"/>
    <property type="match status" value="2"/>
</dbReference>
<reference evidence="10" key="1">
    <citation type="journal article" date="2020" name="mSystems">
        <title>Genome- and Community-Level Interaction Insights into Carbon Utilization and Element Cycling Functions of Hydrothermarchaeota in Hydrothermal Sediment.</title>
        <authorList>
            <person name="Zhou Z."/>
            <person name="Liu Y."/>
            <person name="Xu W."/>
            <person name="Pan J."/>
            <person name="Luo Z.H."/>
            <person name="Li M."/>
        </authorList>
    </citation>
    <scope>NUCLEOTIDE SEQUENCE [LARGE SCALE GENOMIC DNA]</scope>
    <source>
        <strain evidence="10">HyVt-633</strain>
    </source>
</reference>
<name>A0A7C5HKQ2_9CHLB</name>
<dbReference type="GO" id="GO:0015562">
    <property type="term" value="F:efflux transmembrane transporter activity"/>
    <property type="evidence" value="ECO:0007669"/>
    <property type="project" value="InterPro"/>
</dbReference>
<proteinExistence type="inferred from homology"/>
<evidence type="ECO:0000256" key="4">
    <source>
        <dbReference type="ARBA" id="ARBA00022452"/>
    </source>
</evidence>
<dbReference type="InterPro" id="IPR051906">
    <property type="entry name" value="TolC-like"/>
</dbReference>
<keyword evidence="4" id="KW-1134">Transmembrane beta strand</keyword>
<gene>
    <name evidence="10" type="ORF">ENL07_10720</name>
</gene>
<feature type="chain" id="PRO_5028152547" evidence="9">
    <location>
        <begin position="26"/>
        <end position="425"/>
    </location>
</feature>
<dbReference type="PANTHER" id="PTHR30026">
    <property type="entry name" value="OUTER MEMBRANE PROTEIN TOLC"/>
    <property type="match status" value="1"/>
</dbReference>
<dbReference type="GO" id="GO:0015288">
    <property type="term" value="F:porin activity"/>
    <property type="evidence" value="ECO:0007669"/>
    <property type="project" value="TreeGrafter"/>
</dbReference>
<accession>A0A7C5HKQ2</accession>